<dbReference type="HAMAP" id="MF_00244">
    <property type="entry name" value="NaMN_adenylyltr"/>
    <property type="match status" value="1"/>
</dbReference>
<reference evidence="13 14" key="1">
    <citation type="submission" date="2018-09" db="EMBL/GenBank/DDBJ databases">
        <title>Zymobacter palmae IAM14233 (=T109) whole genome analysis.</title>
        <authorList>
            <person name="Yanase H."/>
        </authorList>
    </citation>
    <scope>NUCLEOTIDE SEQUENCE [LARGE SCALE GENOMIC DNA]</scope>
    <source>
        <strain evidence="13 14">IAM14233</strain>
    </source>
</reference>
<dbReference type="Pfam" id="PF01467">
    <property type="entry name" value="CTP_transf_like"/>
    <property type="match status" value="1"/>
</dbReference>
<dbReference type="RefSeq" id="WP_027705764.1">
    <property type="nucleotide sequence ID" value="NZ_AP018933.1"/>
</dbReference>
<dbReference type="GO" id="GO:0005524">
    <property type="term" value="F:ATP binding"/>
    <property type="evidence" value="ECO:0007669"/>
    <property type="project" value="UniProtKB-KW"/>
</dbReference>
<comment type="pathway">
    <text evidence="2 11">Cofactor biosynthesis; NAD(+) biosynthesis; deamido-NAD(+) from nicotinate D-ribonucleotide: step 1/1.</text>
</comment>
<dbReference type="GO" id="GO:0004515">
    <property type="term" value="F:nicotinate-nucleotide adenylyltransferase activity"/>
    <property type="evidence" value="ECO:0007669"/>
    <property type="project" value="UniProtKB-UniRule"/>
</dbReference>
<dbReference type="UniPathway" id="UPA00253">
    <property type="reaction ID" value="UER00332"/>
</dbReference>
<dbReference type="InterPro" id="IPR014729">
    <property type="entry name" value="Rossmann-like_a/b/a_fold"/>
</dbReference>
<evidence type="ECO:0000256" key="8">
    <source>
        <dbReference type="ARBA" id="ARBA00022840"/>
    </source>
</evidence>
<dbReference type="SUPFAM" id="SSF52374">
    <property type="entry name" value="Nucleotidylyl transferase"/>
    <property type="match status" value="1"/>
</dbReference>
<proteinExistence type="inferred from homology"/>
<evidence type="ECO:0000313" key="14">
    <source>
        <dbReference type="Proteomes" id="UP000267342"/>
    </source>
</evidence>
<evidence type="ECO:0000259" key="12">
    <source>
        <dbReference type="Pfam" id="PF01467"/>
    </source>
</evidence>
<accession>A0A348HEY1</accession>
<evidence type="ECO:0000256" key="3">
    <source>
        <dbReference type="ARBA" id="ARBA00009014"/>
    </source>
</evidence>
<evidence type="ECO:0000256" key="9">
    <source>
        <dbReference type="ARBA" id="ARBA00023027"/>
    </source>
</evidence>
<evidence type="ECO:0000256" key="5">
    <source>
        <dbReference type="ARBA" id="ARBA00022679"/>
    </source>
</evidence>
<dbReference type="AlphaFoldDB" id="A0A348HEY1"/>
<keyword evidence="9 11" id="KW-0520">NAD</keyword>
<keyword evidence="5 11" id="KW-0808">Transferase</keyword>
<evidence type="ECO:0000256" key="4">
    <source>
        <dbReference type="ARBA" id="ARBA00022642"/>
    </source>
</evidence>
<feature type="domain" description="Cytidyltransferase-like" evidence="12">
    <location>
        <begin position="9"/>
        <end position="189"/>
    </location>
</feature>
<keyword evidence="6 11" id="KW-0548">Nucleotidyltransferase</keyword>
<organism evidence="13 14">
    <name type="scientific">Zymobacter palmae</name>
    <dbReference type="NCBI Taxonomy" id="33074"/>
    <lineage>
        <taxon>Bacteria</taxon>
        <taxon>Pseudomonadati</taxon>
        <taxon>Pseudomonadota</taxon>
        <taxon>Gammaproteobacteria</taxon>
        <taxon>Oceanospirillales</taxon>
        <taxon>Halomonadaceae</taxon>
        <taxon>Zymobacter group</taxon>
        <taxon>Zymobacter</taxon>
    </lineage>
</organism>
<keyword evidence="14" id="KW-1185">Reference proteome</keyword>
<dbReference type="KEGG" id="zpl:ZBT109_1423"/>
<evidence type="ECO:0000256" key="2">
    <source>
        <dbReference type="ARBA" id="ARBA00005019"/>
    </source>
</evidence>
<evidence type="ECO:0000256" key="1">
    <source>
        <dbReference type="ARBA" id="ARBA00002324"/>
    </source>
</evidence>
<dbReference type="CDD" id="cd02165">
    <property type="entry name" value="NMNAT"/>
    <property type="match status" value="1"/>
</dbReference>
<evidence type="ECO:0000256" key="11">
    <source>
        <dbReference type="HAMAP-Rule" id="MF_00244"/>
    </source>
</evidence>
<evidence type="ECO:0000256" key="7">
    <source>
        <dbReference type="ARBA" id="ARBA00022741"/>
    </source>
</evidence>
<dbReference type="NCBIfam" id="TIGR00482">
    <property type="entry name" value="nicotinate (nicotinamide) nucleotide adenylyltransferase"/>
    <property type="match status" value="1"/>
</dbReference>
<dbReference type="Gene3D" id="3.40.50.620">
    <property type="entry name" value="HUPs"/>
    <property type="match status" value="1"/>
</dbReference>
<dbReference type="EC" id="2.7.7.18" evidence="11"/>
<dbReference type="NCBIfam" id="TIGR00125">
    <property type="entry name" value="cyt_tran_rel"/>
    <property type="match status" value="1"/>
</dbReference>
<gene>
    <name evidence="11" type="primary">nadD</name>
    <name evidence="13" type="ORF">ZBT109_1423</name>
</gene>
<protein>
    <recommendedName>
        <fullName evidence="11">Probable nicotinate-nucleotide adenylyltransferase</fullName>
        <ecNumber evidence="11">2.7.7.18</ecNumber>
    </recommendedName>
    <alternativeName>
        <fullName evidence="11">Deamido-NAD(+) diphosphorylase</fullName>
    </alternativeName>
    <alternativeName>
        <fullName evidence="11">Deamido-NAD(+) pyrophosphorylase</fullName>
    </alternativeName>
    <alternativeName>
        <fullName evidence="11">Nicotinate mononucleotide adenylyltransferase</fullName>
        <shortName evidence="11">NaMN adenylyltransferase</shortName>
    </alternativeName>
</protein>
<dbReference type="STRING" id="1123510.GCA_000620025_00418"/>
<name>A0A348HEY1_9GAMM</name>
<keyword evidence="7 11" id="KW-0547">Nucleotide-binding</keyword>
<comment type="similarity">
    <text evidence="3 11">Belongs to the NadD family.</text>
</comment>
<dbReference type="InterPro" id="IPR005248">
    <property type="entry name" value="NadD/NMNAT"/>
</dbReference>
<evidence type="ECO:0000313" key="13">
    <source>
        <dbReference type="EMBL" id="BBG30183.1"/>
    </source>
</evidence>
<evidence type="ECO:0000256" key="6">
    <source>
        <dbReference type="ARBA" id="ARBA00022695"/>
    </source>
</evidence>
<dbReference type="PANTHER" id="PTHR39321">
    <property type="entry name" value="NICOTINATE-NUCLEOTIDE ADENYLYLTRANSFERASE-RELATED"/>
    <property type="match status" value="1"/>
</dbReference>
<dbReference type="NCBIfam" id="NF000839">
    <property type="entry name" value="PRK00071.1-1"/>
    <property type="match status" value="1"/>
</dbReference>
<dbReference type="InterPro" id="IPR004821">
    <property type="entry name" value="Cyt_trans-like"/>
</dbReference>
<dbReference type="EMBL" id="AP018933">
    <property type="protein sequence ID" value="BBG30183.1"/>
    <property type="molecule type" value="Genomic_DNA"/>
</dbReference>
<comment type="catalytic activity">
    <reaction evidence="10 11">
        <text>nicotinate beta-D-ribonucleotide + ATP + H(+) = deamido-NAD(+) + diphosphate</text>
        <dbReference type="Rhea" id="RHEA:22860"/>
        <dbReference type="ChEBI" id="CHEBI:15378"/>
        <dbReference type="ChEBI" id="CHEBI:30616"/>
        <dbReference type="ChEBI" id="CHEBI:33019"/>
        <dbReference type="ChEBI" id="CHEBI:57502"/>
        <dbReference type="ChEBI" id="CHEBI:58437"/>
        <dbReference type="EC" id="2.7.7.18"/>
    </reaction>
</comment>
<dbReference type="GO" id="GO:0009435">
    <property type="term" value="P:NAD+ biosynthetic process"/>
    <property type="evidence" value="ECO:0007669"/>
    <property type="project" value="UniProtKB-UniRule"/>
</dbReference>
<comment type="function">
    <text evidence="1 11">Catalyzes the reversible adenylation of nicotinate mononucleotide (NaMN) to nicotinic acid adenine dinucleotide (NaAD).</text>
</comment>
<dbReference type="PANTHER" id="PTHR39321:SF3">
    <property type="entry name" value="PHOSPHOPANTETHEINE ADENYLYLTRANSFERASE"/>
    <property type="match status" value="1"/>
</dbReference>
<evidence type="ECO:0000256" key="10">
    <source>
        <dbReference type="ARBA" id="ARBA00048721"/>
    </source>
</evidence>
<keyword evidence="4 11" id="KW-0662">Pyridine nucleotide biosynthesis</keyword>
<dbReference type="Proteomes" id="UP000267342">
    <property type="component" value="Chromosome"/>
</dbReference>
<keyword evidence="8 11" id="KW-0067">ATP-binding</keyword>
<sequence>MADAVRIAMFGGTFNPVHVGHLRAAIELREQLALDQVHMIVNREPPHRQVPGVSGQDRFAMLSAAVAPLDGIVADARELEREGPSYTVDTLRSLRDQYGADARLMMVVGVDAFLGLASWRQPDVLFSLAHIVVIQRPGAELVLSDEVAALVDGRKADGIDDLMACTSGCYLPLRLPTPIELSATAIRERLALEQDTRYLLAPEVLSVIAERQLYRQQ</sequence>